<dbReference type="AlphaFoldDB" id="H1RZI4"/>
<evidence type="ECO:0000313" key="1">
    <source>
        <dbReference type="EMBL" id="EHP44326.1"/>
    </source>
</evidence>
<name>H1RZI4_9BURK</name>
<sequence>MRLPAGFNANRSFTLNFDFNLEGHSMDISLVSAASNSGGDPVPTMMLRKSLDLQAQSVATLLDSMPQVSVPASNPPHLGQSIDIKV</sequence>
<gene>
    <name evidence="1" type="ORF">OR16_03617</name>
</gene>
<dbReference type="EMBL" id="AHJE01000010">
    <property type="protein sequence ID" value="EHP44326.1"/>
    <property type="molecule type" value="Genomic_DNA"/>
</dbReference>
<dbReference type="InterPro" id="IPR025906">
    <property type="entry name" value="YjfB_motility"/>
</dbReference>
<accession>H1RZI4</accession>
<reference evidence="1 2" key="1">
    <citation type="journal article" date="2012" name="J. Bacteriol.">
        <title>De Novo Genome Project of Cupriavidus basilensis OR16.</title>
        <authorList>
            <person name="Cserhati M."/>
            <person name="Kriszt B."/>
            <person name="Szoboszlay S."/>
            <person name="Toth A."/>
            <person name="Szabo I."/>
            <person name="Tancsics A."/>
            <person name="Nagy I."/>
            <person name="Horvath B."/>
            <person name="Nagy I."/>
            <person name="Kukolya J."/>
        </authorList>
    </citation>
    <scope>NUCLEOTIDE SEQUENCE [LARGE SCALE GENOMIC DNA]</scope>
    <source>
        <strain evidence="1 2">OR16</strain>
    </source>
</reference>
<dbReference type="Proteomes" id="UP000005808">
    <property type="component" value="Unassembled WGS sequence"/>
</dbReference>
<evidence type="ECO:0008006" key="3">
    <source>
        <dbReference type="Google" id="ProtNLM"/>
    </source>
</evidence>
<comment type="caution">
    <text evidence="1">The sequence shown here is derived from an EMBL/GenBank/DDBJ whole genome shotgun (WGS) entry which is preliminary data.</text>
</comment>
<dbReference type="PATRIC" id="fig|1127483.3.peg.732"/>
<organism evidence="1 2">
    <name type="scientific">Cupriavidus basilensis OR16</name>
    <dbReference type="NCBI Taxonomy" id="1127483"/>
    <lineage>
        <taxon>Bacteria</taxon>
        <taxon>Pseudomonadati</taxon>
        <taxon>Pseudomonadota</taxon>
        <taxon>Betaproteobacteria</taxon>
        <taxon>Burkholderiales</taxon>
        <taxon>Burkholderiaceae</taxon>
        <taxon>Cupriavidus</taxon>
    </lineage>
</organism>
<proteinExistence type="predicted"/>
<protein>
    <recommendedName>
        <fullName evidence="3">Motility protein</fullName>
    </recommendedName>
</protein>
<evidence type="ECO:0000313" key="2">
    <source>
        <dbReference type="Proteomes" id="UP000005808"/>
    </source>
</evidence>
<dbReference type="Pfam" id="PF14070">
    <property type="entry name" value="YjfB_motility"/>
    <property type="match status" value="1"/>
</dbReference>